<dbReference type="Proteomes" id="UP000253208">
    <property type="component" value="Unassembled WGS sequence"/>
</dbReference>
<feature type="domain" description="ABC transmembrane type-1" evidence="8">
    <location>
        <begin position="74"/>
        <end position="258"/>
    </location>
</feature>
<dbReference type="CDD" id="cd06261">
    <property type="entry name" value="TM_PBP2"/>
    <property type="match status" value="1"/>
</dbReference>
<evidence type="ECO:0000313" key="10">
    <source>
        <dbReference type="Proteomes" id="UP000253208"/>
    </source>
</evidence>
<dbReference type="GO" id="GO:0055085">
    <property type="term" value="P:transmembrane transport"/>
    <property type="evidence" value="ECO:0007669"/>
    <property type="project" value="InterPro"/>
</dbReference>
<dbReference type="EMBL" id="PSQG01000001">
    <property type="protein sequence ID" value="RCH46416.1"/>
    <property type="molecule type" value="Genomic_DNA"/>
</dbReference>
<protein>
    <submittedName>
        <fullName evidence="9">Sulfonate ABC transporter permease</fullName>
    </submittedName>
</protein>
<dbReference type="Gene3D" id="1.10.3720.10">
    <property type="entry name" value="MetI-like"/>
    <property type="match status" value="1"/>
</dbReference>
<evidence type="ECO:0000256" key="4">
    <source>
        <dbReference type="ARBA" id="ARBA00022692"/>
    </source>
</evidence>
<keyword evidence="3" id="KW-1003">Cell membrane</keyword>
<accession>A0A367G8N4</accession>
<sequence length="264" mass="29376">MPEISRQQKQYLARQKKEKNIILAARTLLFVLFMGLWEISSDLGWIDSFIFSSPSLIAETFLSMCRDQSLFAHIAVTLAETLVSFFFVVILGVGTAVLLWCSRRIARILEPCLVVLNSLPKSALAPLLIVWLGANERTIVVAGMSVAIFGSVINLYSGFCQADPEKLKLIETLGGHKKEKLLKIVLPSSVPLILSVMKVNIGLCLVGVIIGEFIGARKGLGYLIIYGSQTFRLTWVLMSIVILCIIAMLLYFALYLIEKQVRKH</sequence>
<proteinExistence type="inferred from homology"/>
<dbReference type="RefSeq" id="WP_114001426.1">
    <property type="nucleotide sequence ID" value="NZ_PSQG01000001.1"/>
</dbReference>
<comment type="similarity">
    <text evidence="7">Belongs to the binding-protein-dependent transport system permease family.</text>
</comment>
<dbReference type="AlphaFoldDB" id="A0A367G8N4"/>
<dbReference type="PANTHER" id="PTHR30151:SF19">
    <property type="entry name" value="ABC TRANSPORTER PERMEASE"/>
    <property type="match status" value="1"/>
</dbReference>
<feature type="transmembrane region" description="Helical" evidence="7">
    <location>
        <begin position="70"/>
        <end position="100"/>
    </location>
</feature>
<name>A0A367G8N4_9FIRM</name>
<comment type="subcellular location">
    <subcellularLocation>
        <location evidence="1 7">Cell membrane</location>
        <topology evidence="1 7">Multi-pass membrane protein</topology>
    </subcellularLocation>
</comment>
<dbReference type="InterPro" id="IPR035906">
    <property type="entry name" value="MetI-like_sf"/>
</dbReference>
<feature type="transmembrane region" description="Helical" evidence="7">
    <location>
        <begin position="139"/>
        <end position="160"/>
    </location>
</feature>
<evidence type="ECO:0000256" key="2">
    <source>
        <dbReference type="ARBA" id="ARBA00022448"/>
    </source>
</evidence>
<keyword evidence="5 7" id="KW-1133">Transmembrane helix</keyword>
<evidence type="ECO:0000256" key="3">
    <source>
        <dbReference type="ARBA" id="ARBA00022475"/>
    </source>
</evidence>
<feature type="transmembrane region" description="Helical" evidence="7">
    <location>
        <begin position="234"/>
        <end position="257"/>
    </location>
</feature>
<dbReference type="Pfam" id="PF00528">
    <property type="entry name" value="BPD_transp_1"/>
    <property type="match status" value="1"/>
</dbReference>
<comment type="caution">
    <text evidence="9">The sequence shown here is derived from an EMBL/GenBank/DDBJ whole genome shotgun (WGS) entry which is preliminary data.</text>
</comment>
<keyword evidence="6 7" id="KW-0472">Membrane</keyword>
<evidence type="ECO:0000259" key="8">
    <source>
        <dbReference type="PROSITE" id="PS50928"/>
    </source>
</evidence>
<evidence type="ECO:0000256" key="6">
    <source>
        <dbReference type="ARBA" id="ARBA00023136"/>
    </source>
</evidence>
<organism evidence="9 10">
    <name type="scientific">Blautia obeum</name>
    <dbReference type="NCBI Taxonomy" id="40520"/>
    <lineage>
        <taxon>Bacteria</taxon>
        <taxon>Bacillati</taxon>
        <taxon>Bacillota</taxon>
        <taxon>Clostridia</taxon>
        <taxon>Lachnospirales</taxon>
        <taxon>Lachnospiraceae</taxon>
        <taxon>Blautia</taxon>
    </lineage>
</organism>
<evidence type="ECO:0000256" key="1">
    <source>
        <dbReference type="ARBA" id="ARBA00004651"/>
    </source>
</evidence>
<dbReference type="GO" id="GO:0005886">
    <property type="term" value="C:plasma membrane"/>
    <property type="evidence" value="ECO:0007669"/>
    <property type="project" value="UniProtKB-SubCell"/>
</dbReference>
<keyword evidence="4 7" id="KW-0812">Transmembrane</keyword>
<evidence type="ECO:0000256" key="7">
    <source>
        <dbReference type="RuleBase" id="RU363032"/>
    </source>
</evidence>
<dbReference type="SUPFAM" id="SSF161098">
    <property type="entry name" value="MetI-like"/>
    <property type="match status" value="1"/>
</dbReference>
<feature type="transmembrane region" description="Helical" evidence="7">
    <location>
        <begin position="21"/>
        <end position="39"/>
    </location>
</feature>
<dbReference type="PROSITE" id="PS50928">
    <property type="entry name" value="ABC_TM1"/>
    <property type="match status" value="1"/>
</dbReference>
<evidence type="ECO:0000313" key="9">
    <source>
        <dbReference type="EMBL" id="RCH46416.1"/>
    </source>
</evidence>
<dbReference type="InterPro" id="IPR000515">
    <property type="entry name" value="MetI-like"/>
</dbReference>
<gene>
    <name evidence="9" type="ORF">C4886_00265</name>
</gene>
<feature type="transmembrane region" description="Helical" evidence="7">
    <location>
        <begin position="112"/>
        <end position="133"/>
    </location>
</feature>
<keyword evidence="2 7" id="KW-0813">Transport</keyword>
<feature type="transmembrane region" description="Helical" evidence="7">
    <location>
        <begin position="181"/>
        <end position="214"/>
    </location>
</feature>
<evidence type="ECO:0000256" key="5">
    <source>
        <dbReference type="ARBA" id="ARBA00022989"/>
    </source>
</evidence>
<reference evidence="9 10" key="1">
    <citation type="submission" date="2018-02" db="EMBL/GenBank/DDBJ databases">
        <title>Complete genome sequencing of Faecalibacterium prausnitzii strains isolated from the human gut.</title>
        <authorList>
            <person name="Fitzgerald B.C."/>
            <person name="Shkoporov A.N."/>
            <person name="Ross P.R."/>
            <person name="Hill C."/>
        </authorList>
    </citation>
    <scope>NUCLEOTIDE SEQUENCE [LARGE SCALE GENOMIC DNA]</scope>
    <source>
        <strain evidence="9 10">APC942/31-1</strain>
    </source>
</reference>
<dbReference type="PANTHER" id="PTHR30151">
    <property type="entry name" value="ALKANE SULFONATE ABC TRANSPORTER-RELATED, MEMBRANE SUBUNIT"/>
    <property type="match status" value="1"/>
</dbReference>